<dbReference type="PANTHER" id="PTHR43702:SF13">
    <property type="entry name" value="MONOSACCHARIDE TRANSPORTER, PUTATIVE (AFU_ORTHOLOGUE AFUA_4G06630)-RELATED"/>
    <property type="match status" value="1"/>
</dbReference>
<evidence type="ECO:0000256" key="2">
    <source>
        <dbReference type="ARBA" id="ARBA00022475"/>
    </source>
</evidence>
<feature type="compositionally biased region" description="Basic and acidic residues" evidence="3">
    <location>
        <begin position="925"/>
        <end position="934"/>
    </location>
</feature>
<protein>
    <submittedName>
        <fullName evidence="6">Major facilitator superfamily domain-containing protein</fullName>
    </submittedName>
</protein>
<feature type="transmembrane region" description="Helical" evidence="4">
    <location>
        <begin position="45"/>
        <end position="66"/>
    </location>
</feature>
<feature type="transmembrane region" description="Helical" evidence="4">
    <location>
        <begin position="94"/>
        <end position="116"/>
    </location>
</feature>
<dbReference type="Proteomes" id="UP001301769">
    <property type="component" value="Unassembled WGS sequence"/>
</dbReference>
<dbReference type="GO" id="GO:0005886">
    <property type="term" value="C:plasma membrane"/>
    <property type="evidence" value="ECO:0007669"/>
    <property type="project" value="UniProtKB-SubCell"/>
</dbReference>
<dbReference type="Pfam" id="PF07690">
    <property type="entry name" value="MFS_1"/>
    <property type="match status" value="1"/>
</dbReference>
<comment type="caution">
    <text evidence="6">The sequence shown here is derived from an EMBL/GenBank/DDBJ whole genome shotgun (WGS) entry which is preliminary data.</text>
</comment>
<gene>
    <name evidence="6" type="ORF">QBC37DRAFT_290281</name>
</gene>
<organism evidence="6 7">
    <name type="scientific">Rhypophila decipiens</name>
    <dbReference type="NCBI Taxonomy" id="261697"/>
    <lineage>
        <taxon>Eukaryota</taxon>
        <taxon>Fungi</taxon>
        <taxon>Dikarya</taxon>
        <taxon>Ascomycota</taxon>
        <taxon>Pezizomycotina</taxon>
        <taxon>Sordariomycetes</taxon>
        <taxon>Sordariomycetidae</taxon>
        <taxon>Sordariales</taxon>
        <taxon>Naviculisporaceae</taxon>
        <taxon>Rhypophila</taxon>
    </lineage>
</organism>
<evidence type="ECO:0000259" key="5">
    <source>
        <dbReference type="Pfam" id="PF20684"/>
    </source>
</evidence>
<feature type="compositionally biased region" description="Low complexity" evidence="3">
    <location>
        <begin position="332"/>
        <end position="349"/>
    </location>
</feature>
<keyword evidence="4" id="KW-0472">Membrane</keyword>
<comment type="subcellular location">
    <subcellularLocation>
        <location evidence="1">Cell inner membrane</location>
        <topology evidence="1">Multi-pass membrane protein</topology>
    </subcellularLocation>
</comment>
<dbReference type="SUPFAM" id="SSF103473">
    <property type="entry name" value="MFS general substrate transporter"/>
    <property type="match status" value="1"/>
</dbReference>
<feature type="region of interest" description="Disordered" evidence="3">
    <location>
        <begin position="992"/>
        <end position="1045"/>
    </location>
</feature>
<dbReference type="InterPro" id="IPR036259">
    <property type="entry name" value="MFS_trans_sf"/>
</dbReference>
<dbReference type="EMBL" id="MU858149">
    <property type="protein sequence ID" value="KAK4211444.1"/>
    <property type="molecule type" value="Genomic_DNA"/>
</dbReference>
<reference evidence="6" key="1">
    <citation type="journal article" date="2023" name="Mol. Phylogenet. Evol.">
        <title>Genome-scale phylogeny and comparative genomics of the fungal order Sordariales.</title>
        <authorList>
            <person name="Hensen N."/>
            <person name="Bonometti L."/>
            <person name="Westerberg I."/>
            <person name="Brannstrom I.O."/>
            <person name="Guillou S."/>
            <person name="Cros-Aarteil S."/>
            <person name="Calhoun S."/>
            <person name="Haridas S."/>
            <person name="Kuo A."/>
            <person name="Mondo S."/>
            <person name="Pangilinan J."/>
            <person name="Riley R."/>
            <person name="LaButti K."/>
            <person name="Andreopoulos B."/>
            <person name="Lipzen A."/>
            <person name="Chen C."/>
            <person name="Yan M."/>
            <person name="Daum C."/>
            <person name="Ng V."/>
            <person name="Clum A."/>
            <person name="Steindorff A."/>
            <person name="Ohm R.A."/>
            <person name="Martin F."/>
            <person name="Silar P."/>
            <person name="Natvig D.O."/>
            <person name="Lalanne C."/>
            <person name="Gautier V."/>
            <person name="Ament-Velasquez S.L."/>
            <person name="Kruys A."/>
            <person name="Hutchinson M.I."/>
            <person name="Powell A.J."/>
            <person name="Barry K."/>
            <person name="Miller A.N."/>
            <person name="Grigoriev I.V."/>
            <person name="Debuchy R."/>
            <person name="Gladieux P."/>
            <person name="Hiltunen Thoren M."/>
            <person name="Johannesson H."/>
        </authorList>
    </citation>
    <scope>NUCLEOTIDE SEQUENCE</scope>
    <source>
        <strain evidence="6">PSN293</strain>
    </source>
</reference>
<feature type="transmembrane region" description="Helical" evidence="4">
    <location>
        <begin position="209"/>
        <end position="230"/>
    </location>
</feature>
<feature type="transmembrane region" description="Helical" evidence="4">
    <location>
        <begin position="760"/>
        <end position="780"/>
    </location>
</feature>
<evidence type="ECO:0000313" key="7">
    <source>
        <dbReference type="Proteomes" id="UP001301769"/>
    </source>
</evidence>
<dbReference type="AlphaFoldDB" id="A0AAN6Y2K0"/>
<accession>A0AAN6Y2K0</accession>
<evidence type="ECO:0000256" key="3">
    <source>
        <dbReference type="SAM" id="MobiDB-lite"/>
    </source>
</evidence>
<feature type="transmembrane region" description="Helical" evidence="4">
    <location>
        <begin position="622"/>
        <end position="641"/>
    </location>
</feature>
<dbReference type="InterPro" id="IPR050375">
    <property type="entry name" value="MFS_TsgA-like"/>
</dbReference>
<dbReference type="Pfam" id="PF20684">
    <property type="entry name" value="Fung_rhodopsin"/>
    <property type="match status" value="1"/>
</dbReference>
<feature type="transmembrane region" description="Helical" evidence="4">
    <location>
        <begin position="850"/>
        <end position="870"/>
    </location>
</feature>
<feature type="transmembrane region" description="Helical" evidence="4">
    <location>
        <begin position="792"/>
        <end position="812"/>
    </location>
</feature>
<feature type="transmembrane region" description="Helical" evidence="4">
    <location>
        <begin position="15"/>
        <end position="33"/>
    </location>
</feature>
<feature type="compositionally biased region" description="Basic and acidic residues" evidence="3">
    <location>
        <begin position="992"/>
        <end position="1011"/>
    </location>
</feature>
<feature type="transmembrane region" description="Helical" evidence="4">
    <location>
        <begin position="471"/>
        <end position="493"/>
    </location>
</feature>
<evidence type="ECO:0000313" key="6">
    <source>
        <dbReference type="EMBL" id="KAK4211444.1"/>
    </source>
</evidence>
<feature type="transmembrane region" description="Helical" evidence="4">
    <location>
        <begin position="128"/>
        <end position="151"/>
    </location>
</feature>
<evidence type="ECO:0000256" key="1">
    <source>
        <dbReference type="ARBA" id="ARBA00004429"/>
    </source>
</evidence>
<keyword evidence="7" id="KW-1185">Reference proteome</keyword>
<dbReference type="Gene3D" id="1.20.1250.20">
    <property type="entry name" value="MFS general substrate transporter like domains"/>
    <property type="match status" value="2"/>
</dbReference>
<dbReference type="InterPro" id="IPR011701">
    <property type="entry name" value="MFS"/>
</dbReference>
<feature type="domain" description="Rhodopsin" evidence="5">
    <location>
        <begin position="34"/>
        <end position="288"/>
    </location>
</feature>
<keyword evidence="2" id="KW-1003">Cell membrane</keyword>
<feature type="compositionally biased region" description="Polar residues" evidence="3">
    <location>
        <begin position="300"/>
        <end position="322"/>
    </location>
</feature>
<keyword evidence="4" id="KW-0812">Transmembrane</keyword>
<sequence length="1045" mass="114664">MESQPPEKFPSRGPAVFAVTTTTLTVASVFVAGRMWSRIGIVRRVGWDDYIIVFAWLIAFFLSLTIDFATERGLGRHDADISTHDRAGLRMCEYIFSVLYNPALMATKTSILIFYLRLSRNTNKILRMASWVVLAIVNIAGTILTFMNIFQCQPLEAAWDLSVRPIKCIPLLTEFICSAPVNVVTDLAILALPLPVLTGMRLPQKQKTILIITFTVGIFVTVVDVVRIYYLQQAINIIPTGASNDPDAIFGQSAGFPWNASLSLMWSAVEVNVGITCACVPTLKPLIIKILPAMIIDPNSTQQSSTGVPAPGSQQVNTSVGSKTDRRESSQTATWTTTTITNNTNTSHTRPQAPESAHVRNEDPDEISFRDFLASTPPMDFHGTWHNRSSLVPGTPGLPPANTIQESSVYFGFVNMKRPKSMIRTSASESFKYCSVVSILFFLWGFSYGLLNTLNNVVADVAGMTRAQTLGLTSLYFGAGYLFGPILVGEWLLRHDEHHRSTWRARRHNPESVGGFKATFIVGLLIYGVGTIMFWPGAVLNAYGGFMVSSFVVGFGLAVLETAANPFLALCGPPQYSDARLLLAQGVQAVGSVLSGLLANNVFFTRIEGRKFDSMTLIDVQWTYLAATLLCVLLGLVFYYMPLPEVTDRELGRLASRLPVDPKKRSIGGMSLRTWSIILAVASQWTYVAAQENMSIYFNDLLTTFVPPDRLTYKPPGFTLSVLNYLVVAHTVFAISRFTAGFIAYLSVRYPTVKFIPTPRTMLLLSAIGSVVFMLVAVLIKPSNKPDIMAVPMILFFLAEGPMWPLIFSLGLKGQGKRTKRSAAWLTMGASGPAFWPFVSYSILENGGSIQTSFIVVVALVVVSLFYPLFLTFVKDARLMVDATISCQQGTEPGGGPGVLSRSRSEPADTTMTRIIAARKRQRSKERERDEKNQRRASNGGLFGKFSWPVVARRATKSGGGGGGKELESITTAIEGTGGDLDMTLSPLTEHHEGHEVADQTLKEKALDRQEAASGSDVIQPPEPTRQPERAPWDDTVLDTKILEN</sequence>
<feature type="transmembrane region" description="Helical" evidence="4">
    <location>
        <begin position="514"/>
        <end position="536"/>
    </location>
</feature>
<feature type="transmembrane region" description="Helical" evidence="4">
    <location>
        <begin position="722"/>
        <end position="748"/>
    </location>
</feature>
<keyword evidence="4" id="KW-1133">Transmembrane helix</keyword>
<evidence type="ECO:0000256" key="4">
    <source>
        <dbReference type="SAM" id="Phobius"/>
    </source>
</evidence>
<feature type="region of interest" description="Disordered" evidence="3">
    <location>
        <begin position="887"/>
        <end position="942"/>
    </location>
</feature>
<proteinExistence type="predicted"/>
<reference evidence="6" key="2">
    <citation type="submission" date="2023-05" db="EMBL/GenBank/DDBJ databases">
        <authorList>
            <consortium name="Lawrence Berkeley National Laboratory"/>
            <person name="Steindorff A."/>
            <person name="Hensen N."/>
            <person name="Bonometti L."/>
            <person name="Westerberg I."/>
            <person name="Brannstrom I.O."/>
            <person name="Guillou S."/>
            <person name="Cros-Aarteil S."/>
            <person name="Calhoun S."/>
            <person name="Haridas S."/>
            <person name="Kuo A."/>
            <person name="Mondo S."/>
            <person name="Pangilinan J."/>
            <person name="Riley R."/>
            <person name="Labutti K."/>
            <person name="Andreopoulos B."/>
            <person name="Lipzen A."/>
            <person name="Chen C."/>
            <person name="Yanf M."/>
            <person name="Daum C."/>
            <person name="Ng V."/>
            <person name="Clum A."/>
            <person name="Ohm R."/>
            <person name="Martin F."/>
            <person name="Silar P."/>
            <person name="Natvig D."/>
            <person name="Lalanne C."/>
            <person name="Gautier V."/>
            <person name="Ament-Velasquez S.L."/>
            <person name="Kruys A."/>
            <person name="Hutchinson M.I."/>
            <person name="Powell A.J."/>
            <person name="Barry K."/>
            <person name="Miller A.N."/>
            <person name="Grigoriev I.V."/>
            <person name="Debuchy R."/>
            <person name="Gladieux P."/>
            <person name="Thoren M.H."/>
            <person name="Johannesson H."/>
        </authorList>
    </citation>
    <scope>NUCLEOTIDE SEQUENCE</scope>
    <source>
        <strain evidence="6">PSN293</strain>
    </source>
</reference>
<dbReference type="PANTHER" id="PTHR43702">
    <property type="entry name" value="L-FUCOSE-PROTON SYMPORTER"/>
    <property type="match status" value="1"/>
</dbReference>
<feature type="transmembrane region" description="Helical" evidence="4">
    <location>
        <begin position="672"/>
        <end position="690"/>
    </location>
</feature>
<feature type="transmembrane region" description="Helical" evidence="4">
    <location>
        <begin position="581"/>
        <end position="602"/>
    </location>
</feature>
<name>A0AAN6Y2K0_9PEZI</name>
<dbReference type="InterPro" id="IPR049326">
    <property type="entry name" value="Rhodopsin_dom_fungi"/>
</dbReference>
<dbReference type="GO" id="GO:0022857">
    <property type="term" value="F:transmembrane transporter activity"/>
    <property type="evidence" value="ECO:0007669"/>
    <property type="project" value="InterPro"/>
</dbReference>
<feature type="transmembrane region" description="Helical" evidence="4">
    <location>
        <begin position="824"/>
        <end position="844"/>
    </location>
</feature>
<feature type="transmembrane region" description="Helical" evidence="4">
    <location>
        <begin position="430"/>
        <end position="451"/>
    </location>
</feature>
<feature type="region of interest" description="Disordered" evidence="3">
    <location>
        <begin position="300"/>
        <end position="362"/>
    </location>
</feature>